<proteinExistence type="inferred from homology"/>
<sequence length="357" mass="37761">MNLAELTTFRVGGPADTVTEAPTRGALAEFCAAHPLQAGGPRPDVLFVAGGSNLLIGDAGFSGPVCLIRSTGVQMHEVTPDERLLTVEAGENWDAFVADTLARGLTGLEALSGIPGTVGATPVQNVGAYGAEVAESIESVLVFDRMSGDELRLDRTDLEFGYRTSRLKRTAANTGAVQFVVLAVTFRLGVSRLSAPVRYTQLARALEVDLGEQVDTREVREAVLALRASKGMVLDDADHDTWSAGSFFTNPILPADAALPAEAPVYPVTDPVTGARDPRLVKTSAAWLIDRAGFGRGFGLGERSTLSQKHTLALTNRGDARAADILELARHIRAGVREAYGITLEPEPNLIGCSLDA</sequence>
<comment type="cofactor">
    <cofactor evidence="2">
        <name>FAD</name>
        <dbReference type="ChEBI" id="CHEBI:57692"/>
    </cofactor>
</comment>
<dbReference type="InterPro" id="IPR003170">
    <property type="entry name" value="MurB"/>
</dbReference>
<dbReference type="Pfam" id="PF02873">
    <property type="entry name" value="MurB_C"/>
    <property type="match status" value="1"/>
</dbReference>
<dbReference type="PROSITE" id="PS51387">
    <property type="entry name" value="FAD_PCMH"/>
    <property type="match status" value="1"/>
</dbReference>
<evidence type="ECO:0000313" key="5">
    <source>
        <dbReference type="Proteomes" id="UP001500642"/>
    </source>
</evidence>
<dbReference type="Pfam" id="PF01565">
    <property type="entry name" value="FAD_binding_4"/>
    <property type="match status" value="1"/>
</dbReference>
<keyword evidence="2" id="KW-0132">Cell division</keyword>
<protein>
    <recommendedName>
        <fullName evidence="2">UDP-N-acetylenolpyruvoylglucosamine reductase</fullName>
        <ecNumber evidence="2">1.3.1.98</ecNumber>
    </recommendedName>
    <alternativeName>
        <fullName evidence="2">UDP-N-acetylmuramate dehydrogenase</fullName>
    </alternativeName>
</protein>
<comment type="pathway">
    <text evidence="2">Cell wall biogenesis; peptidoglycan biosynthesis.</text>
</comment>
<accession>A0ABP8J5U5</accession>
<dbReference type="NCBIfam" id="NF010478">
    <property type="entry name" value="PRK13903.1"/>
    <property type="match status" value="1"/>
</dbReference>
<comment type="catalytic activity">
    <reaction evidence="2">
        <text>UDP-N-acetyl-alpha-D-muramate + NADP(+) = UDP-N-acetyl-3-O-(1-carboxyvinyl)-alpha-D-glucosamine + NADPH + H(+)</text>
        <dbReference type="Rhea" id="RHEA:12248"/>
        <dbReference type="ChEBI" id="CHEBI:15378"/>
        <dbReference type="ChEBI" id="CHEBI:57783"/>
        <dbReference type="ChEBI" id="CHEBI:58349"/>
        <dbReference type="ChEBI" id="CHEBI:68483"/>
        <dbReference type="ChEBI" id="CHEBI:70757"/>
        <dbReference type="EC" id="1.3.1.98"/>
    </reaction>
</comment>
<dbReference type="Proteomes" id="UP001500642">
    <property type="component" value="Unassembled WGS sequence"/>
</dbReference>
<dbReference type="PANTHER" id="PTHR21071:SF4">
    <property type="entry name" value="UDP-N-ACETYLENOLPYRUVOYLGLUCOSAMINE REDUCTASE"/>
    <property type="match status" value="1"/>
</dbReference>
<dbReference type="HAMAP" id="MF_00037">
    <property type="entry name" value="MurB"/>
    <property type="match status" value="1"/>
</dbReference>
<dbReference type="EC" id="1.3.1.98" evidence="2"/>
<feature type="active site" evidence="2">
    <location>
        <position position="347"/>
    </location>
</feature>
<keyword evidence="2" id="KW-0560">Oxidoreductase</keyword>
<keyword evidence="2" id="KW-0573">Peptidoglycan synthesis</keyword>
<keyword evidence="2" id="KW-0131">Cell cycle</keyword>
<keyword evidence="2" id="KW-0285">Flavoprotein</keyword>
<dbReference type="NCBIfam" id="TIGR00179">
    <property type="entry name" value="murB"/>
    <property type="match status" value="1"/>
</dbReference>
<evidence type="ECO:0000259" key="3">
    <source>
        <dbReference type="PROSITE" id="PS51387"/>
    </source>
</evidence>
<keyword evidence="2" id="KW-0521">NADP</keyword>
<evidence type="ECO:0000256" key="1">
    <source>
        <dbReference type="ARBA" id="ARBA00010485"/>
    </source>
</evidence>
<feature type="active site" evidence="2">
    <location>
        <position position="163"/>
    </location>
</feature>
<keyword evidence="2" id="KW-0133">Cell shape</keyword>
<comment type="caution">
    <text evidence="4">The sequence shown here is derived from an EMBL/GenBank/DDBJ whole genome shotgun (WGS) entry which is preliminary data.</text>
</comment>
<name>A0ABP8J5U5_9MICO</name>
<dbReference type="EMBL" id="BAABGL010000003">
    <property type="protein sequence ID" value="GAA4385600.1"/>
    <property type="molecule type" value="Genomic_DNA"/>
</dbReference>
<comment type="similarity">
    <text evidence="1 2">Belongs to the MurB family.</text>
</comment>
<reference evidence="5" key="1">
    <citation type="journal article" date="2019" name="Int. J. Syst. Evol. Microbiol.">
        <title>The Global Catalogue of Microorganisms (GCM) 10K type strain sequencing project: providing services to taxonomists for standard genome sequencing and annotation.</title>
        <authorList>
            <consortium name="The Broad Institute Genomics Platform"/>
            <consortium name="The Broad Institute Genome Sequencing Center for Infectious Disease"/>
            <person name="Wu L."/>
            <person name="Ma J."/>
        </authorList>
    </citation>
    <scope>NUCLEOTIDE SEQUENCE [LARGE SCALE GENOMIC DNA]</scope>
    <source>
        <strain evidence="5">JCM 17808</strain>
    </source>
</reference>
<keyword evidence="2" id="KW-0274">FAD</keyword>
<dbReference type="InterPro" id="IPR016166">
    <property type="entry name" value="FAD-bd_PCMH"/>
</dbReference>
<comment type="subcellular location">
    <subcellularLocation>
        <location evidence="2">Cytoplasm</location>
    </subcellularLocation>
</comment>
<feature type="domain" description="FAD-binding PCMH-type" evidence="3">
    <location>
        <begin position="10"/>
        <end position="191"/>
    </location>
</feature>
<keyword evidence="5" id="KW-1185">Reference proteome</keyword>
<keyword evidence="2" id="KW-0963">Cytoplasm</keyword>
<keyword evidence="2" id="KW-0961">Cell wall biogenesis/degradation</keyword>
<evidence type="ECO:0000256" key="2">
    <source>
        <dbReference type="HAMAP-Rule" id="MF_00037"/>
    </source>
</evidence>
<dbReference type="RefSeq" id="WP_217494873.1">
    <property type="nucleotide sequence ID" value="NZ_BAABGL010000003.1"/>
</dbReference>
<organism evidence="4 5">
    <name type="scientific">Brevibacterium pityocampae</name>
    <dbReference type="NCBI Taxonomy" id="506594"/>
    <lineage>
        <taxon>Bacteria</taxon>
        <taxon>Bacillati</taxon>
        <taxon>Actinomycetota</taxon>
        <taxon>Actinomycetes</taxon>
        <taxon>Micrococcales</taxon>
        <taxon>Brevibacteriaceae</taxon>
        <taxon>Brevibacterium</taxon>
    </lineage>
</organism>
<comment type="function">
    <text evidence="2">Cell wall formation.</text>
</comment>
<dbReference type="InterPro" id="IPR011601">
    <property type="entry name" value="MurB_C"/>
</dbReference>
<feature type="active site" description="Proton donor" evidence="2">
    <location>
        <position position="246"/>
    </location>
</feature>
<dbReference type="InterPro" id="IPR006094">
    <property type="entry name" value="Oxid_FAD_bind_N"/>
</dbReference>
<dbReference type="PANTHER" id="PTHR21071">
    <property type="entry name" value="UDP-N-ACETYLENOLPYRUVOYLGLUCOSAMINE REDUCTASE"/>
    <property type="match status" value="1"/>
</dbReference>
<gene>
    <name evidence="2" type="primary">murB</name>
    <name evidence="4" type="ORF">GCM10023167_07540</name>
</gene>
<evidence type="ECO:0000313" key="4">
    <source>
        <dbReference type="EMBL" id="GAA4385600.1"/>
    </source>
</evidence>